<dbReference type="EMBL" id="QYAC01000002">
    <property type="protein sequence ID" value="MBL3678435.1"/>
    <property type="molecule type" value="Genomic_DNA"/>
</dbReference>
<gene>
    <name evidence="5" type="ORF">D3230_03845</name>
</gene>
<evidence type="ECO:0000256" key="2">
    <source>
        <dbReference type="ARBA" id="ARBA00022679"/>
    </source>
</evidence>
<comment type="similarity">
    <text evidence="1 4">Belongs to the glycerate kinase type-1 family.</text>
</comment>
<reference evidence="5 6" key="1">
    <citation type="submission" date="2018-09" db="EMBL/GenBank/DDBJ databases">
        <title>Comparative genomics of Leucobacter spp.</title>
        <authorList>
            <person name="Reis A.C."/>
            <person name="Kolvenbach B.A."/>
            <person name="Corvini P.F.X."/>
            <person name="Nunes O.C."/>
        </authorList>
    </citation>
    <scope>NUCLEOTIDE SEQUENCE [LARGE SCALE GENOMIC DNA]</scope>
    <source>
        <strain evidence="5 6">TAN 31504</strain>
    </source>
</reference>
<name>A0ABS1SD20_9MICO</name>
<dbReference type="PIRSF" id="PIRSF006078">
    <property type="entry name" value="GlxK"/>
    <property type="match status" value="1"/>
</dbReference>
<dbReference type="Gene3D" id="3.40.50.10350">
    <property type="entry name" value="Glycerate kinase, domain 1"/>
    <property type="match status" value="1"/>
</dbReference>
<dbReference type="InterPro" id="IPR036129">
    <property type="entry name" value="Glycerate_kinase_sf"/>
</dbReference>
<dbReference type="InterPro" id="IPR018197">
    <property type="entry name" value="Glycerate_kinase_RE-like"/>
</dbReference>
<dbReference type="GO" id="GO:0016301">
    <property type="term" value="F:kinase activity"/>
    <property type="evidence" value="ECO:0007669"/>
    <property type="project" value="UniProtKB-KW"/>
</dbReference>
<evidence type="ECO:0000256" key="3">
    <source>
        <dbReference type="ARBA" id="ARBA00022777"/>
    </source>
</evidence>
<dbReference type="SUPFAM" id="SSF110738">
    <property type="entry name" value="Glycerate kinase I"/>
    <property type="match status" value="1"/>
</dbReference>
<dbReference type="InterPro" id="IPR018193">
    <property type="entry name" value="Glyc_kinase_flavodox-like_fold"/>
</dbReference>
<dbReference type="NCBIfam" id="TIGR00045">
    <property type="entry name" value="glycerate kinase"/>
    <property type="match status" value="1"/>
</dbReference>
<evidence type="ECO:0000256" key="1">
    <source>
        <dbReference type="ARBA" id="ARBA00006284"/>
    </source>
</evidence>
<dbReference type="InterPro" id="IPR004381">
    <property type="entry name" value="Glycerate_kinase"/>
</dbReference>
<dbReference type="Proteomes" id="UP001645859">
    <property type="component" value="Unassembled WGS sequence"/>
</dbReference>
<organism evidence="5 6">
    <name type="scientific">Leucobacter chromiireducens subsp. solipictus</name>
    <dbReference type="NCBI Taxonomy" id="398235"/>
    <lineage>
        <taxon>Bacteria</taxon>
        <taxon>Bacillati</taxon>
        <taxon>Actinomycetota</taxon>
        <taxon>Actinomycetes</taxon>
        <taxon>Micrococcales</taxon>
        <taxon>Microbacteriaceae</taxon>
        <taxon>Leucobacter</taxon>
    </lineage>
</organism>
<sequence length="379" mass="37858">MRIVIAPDKFKGSLTAAEVCEAIARGVATVNDAVAVVAVPMADGGEGTLDAAVEGGFTAHAVPVSGPLGDPVIAHIGVREDEAVVEMALASGLALVPEARRDALAASSQGTGECILAALDLGARRISLAIGGSASTDGGAGMLQALGARFTRADGTPLAPGGGPLTELARVDLSGLDPRLADTAFVVANDVSHELLGEHGAAAVFGPQKGASPADVATLEAGLETLVSRLDEVLPGSARFAAAPGAGAAGGVGYAALAVLTAEQRPGTDVVIALTGLDQAIPQAELVITGEGSLDHQSLAGKTPVGVARAAAAHRLPVIAVCGRTTLSETEWREAGFSACYAVADYAPDAAASMRDAAEYLERIGSEIARTHLATPRPH</sequence>
<dbReference type="PANTHER" id="PTHR21599">
    <property type="entry name" value="GLYCERATE KINASE"/>
    <property type="match status" value="1"/>
</dbReference>
<keyword evidence="6" id="KW-1185">Reference proteome</keyword>
<keyword evidence="3 4" id="KW-0418">Kinase</keyword>
<dbReference type="PANTHER" id="PTHR21599:SF0">
    <property type="entry name" value="GLYCERATE KINASE"/>
    <property type="match status" value="1"/>
</dbReference>
<dbReference type="Gene3D" id="3.90.1510.10">
    <property type="entry name" value="Glycerate kinase, domain 2"/>
    <property type="match status" value="1"/>
</dbReference>
<accession>A0ABS1SD20</accession>
<comment type="caution">
    <text evidence="5">The sequence shown here is derived from an EMBL/GenBank/DDBJ whole genome shotgun (WGS) entry which is preliminary data.</text>
</comment>
<keyword evidence="2 4" id="KW-0808">Transferase</keyword>
<dbReference type="RefSeq" id="WP_202343712.1">
    <property type="nucleotide sequence ID" value="NZ_BAAAPI010000002.1"/>
</dbReference>
<protein>
    <submittedName>
        <fullName evidence="5">Glycerate kinase</fullName>
    </submittedName>
</protein>
<evidence type="ECO:0000313" key="6">
    <source>
        <dbReference type="Proteomes" id="UP001645859"/>
    </source>
</evidence>
<evidence type="ECO:0000313" key="5">
    <source>
        <dbReference type="EMBL" id="MBL3678435.1"/>
    </source>
</evidence>
<proteinExistence type="inferred from homology"/>
<evidence type="ECO:0000256" key="4">
    <source>
        <dbReference type="PIRNR" id="PIRNR006078"/>
    </source>
</evidence>
<dbReference type="Pfam" id="PF02595">
    <property type="entry name" value="Gly_kinase"/>
    <property type="match status" value="1"/>
</dbReference>